<reference evidence="7 8" key="1">
    <citation type="submission" date="2010-12" db="EMBL/GenBank/DDBJ databases">
        <title>Whole genome sequence of Anaerolinea thermophila UNI-1.</title>
        <authorList>
            <person name="Narita-Yamada S."/>
            <person name="Kishi E."/>
            <person name="Watanabe Y."/>
            <person name="Takasaki K."/>
            <person name="Ankai A."/>
            <person name="Oguchi A."/>
            <person name="Fukui S."/>
            <person name="Takahashi M."/>
            <person name="Yashiro I."/>
            <person name="Hosoyama A."/>
            <person name="Sekiguchi Y."/>
            <person name="Hanada S."/>
            <person name="Fujita N."/>
        </authorList>
    </citation>
    <scope>NUCLEOTIDE SEQUENCE [LARGE SCALE GENOMIC DNA]</scope>
    <source>
        <strain evidence="8">DSM 14523 / JCM 11388 / NBRC 100420 / UNI-1</strain>
    </source>
</reference>
<dbReference type="Proteomes" id="UP000008922">
    <property type="component" value="Chromosome"/>
</dbReference>
<feature type="transmembrane region" description="Helical" evidence="6">
    <location>
        <begin position="195"/>
        <end position="217"/>
    </location>
</feature>
<dbReference type="GO" id="GO:0005886">
    <property type="term" value="C:plasma membrane"/>
    <property type="evidence" value="ECO:0007669"/>
    <property type="project" value="UniProtKB-SubCell"/>
</dbReference>
<evidence type="ECO:0000256" key="1">
    <source>
        <dbReference type="ARBA" id="ARBA00004651"/>
    </source>
</evidence>
<dbReference type="CDD" id="cd06580">
    <property type="entry name" value="TM_PBP1_transp_TpRbsC_like"/>
    <property type="match status" value="1"/>
</dbReference>
<keyword evidence="4 6" id="KW-1133">Transmembrane helix</keyword>
<feature type="transmembrane region" description="Helical" evidence="6">
    <location>
        <begin position="89"/>
        <end position="107"/>
    </location>
</feature>
<feature type="transmembrane region" description="Helical" evidence="6">
    <location>
        <begin position="59"/>
        <end position="83"/>
    </location>
</feature>
<proteinExistence type="predicted"/>
<evidence type="ECO:0000256" key="5">
    <source>
        <dbReference type="ARBA" id="ARBA00023136"/>
    </source>
</evidence>
<keyword evidence="3 6" id="KW-0812">Transmembrane</keyword>
<dbReference type="InParanoid" id="E8N2H0"/>
<dbReference type="GO" id="GO:0022857">
    <property type="term" value="F:transmembrane transporter activity"/>
    <property type="evidence" value="ECO:0007669"/>
    <property type="project" value="InterPro"/>
</dbReference>
<evidence type="ECO:0000256" key="4">
    <source>
        <dbReference type="ARBA" id="ARBA00022989"/>
    </source>
</evidence>
<dbReference type="STRING" id="926569.ANT_07420"/>
<dbReference type="KEGG" id="atm:ANT_07420"/>
<dbReference type="AlphaFoldDB" id="E8N2H0"/>
<dbReference type="RefSeq" id="WP_013559169.1">
    <property type="nucleotide sequence ID" value="NC_014960.1"/>
</dbReference>
<dbReference type="EMBL" id="AP012029">
    <property type="protein sequence ID" value="BAJ62776.1"/>
    <property type="molecule type" value="Genomic_DNA"/>
</dbReference>
<feature type="transmembrane region" description="Helical" evidence="6">
    <location>
        <begin position="268"/>
        <end position="289"/>
    </location>
</feature>
<dbReference type="PANTHER" id="PTHR43370">
    <property type="entry name" value="SUGAR ABC TRANSPORTER INTEGRAL MEMBRANE PROTEIN-RELATED"/>
    <property type="match status" value="1"/>
</dbReference>
<evidence type="ECO:0000256" key="6">
    <source>
        <dbReference type="SAM" id="Phobius"/>
    </source>
</evidence>
<evidence type="ECO:0000313" key="7">
    <source>
        <dbReference type="EMBL" id="BAJ62776.1"/>
    </source>
</evidence>
<sequence>MRILVGLINGMISGATPILLAALGGAYTFYAGVFNIAMEGMLLTGAFFAVLGSYYTGSWLIGVLLAVLGALFLALIFILFAVVLKTDEFVTGIALNLFAVGATTYMLRKIFSVKGVFSNAGIQPIPSVRIPLLEQIPVLGEILSGQNLMVWVAVLATFLTYFLIFHTHFGLRLRAAGYNPARLDSSGVPSSRMRALSLLASGVLCGLGGAFLSLGYVNLFAENMSAGRGWISLAAIILVNGNPMGIALISLLFGFSDGLGLLLQGYRVSAQFTAMVPYIATLIALYFYAARKKKLKST</sequence>
<name>E8N2H0_ANATU</name>
<evidence type="ECO:0000256" key="2">
    <source>
        <dbReference type="ARBA" id="ARBA00022475"/>
    </source>
</evidence>
<accession>E8N2H0</accession>
<dbReference type="Pfam" id="PF02653">
    <property type="entry name" value="BPD_transp_2"/>
    <property type="match status" value="1"/>
</dbReference>
<feature type="transmembrane region" description="Helical" evidence="6">
    <location>
        <begin position="7"/>
        <end position="27"/>
    </location>
</feature>
<dbReference type="InterPro" id="IPR001851">
    <property type="entry name" value="ABC_transp_permease"/>
</dbReference>
<dbReference type="HOGENOM" id="CLU_040769_1_3_0"/>
<comment type="subcellular location">
    <subcellularLocation>
        <location evidence="1">Cell membrane</location>
        <topology evidence="1">Multi-pass membrane protein</topology>
    </subcellularLocation>
</comment>
<feature type="transmembrane region" description="Helical" evidence="6">
    <location>
        <begin position="33"/>
        <end position="52"/>
    </location>
</feature>
<keyword evidence="5 6" id="KW-0472">Membrane</keyword>
<keyword evidence="8" id="KW-1185">Reference proteome</keyword>
<dbReference type="OrthoDB" id="9792579at2"/>
<gene>
    <name evidence="7" type="ordered locus">ANT_07420</name>
</gene>
<protein>
    <submittedName>
        <fullName evidence="7">ABC transporter permease protein</fullName>
    </submittedName>
</protein>
<organism evidence="7 8">
    <name type="scientific">Anaerolinea thermophila (strain DSM 14523 / JCM 11388 / NBRC 100420 / UNI-1)</name>
    <dbReference type="NCBI Taxonomy" id="926569"/>
    <lineage>
        <taxon>Bacteria</taxon>
        <taxon>Bacillati</taxon>
        <taxon>Chloroflexota</taxon>
        <taxon>Anaerolineae</taxon>
        <taxon>Anaerolineales</taxon>
        <taxon>Anaerolineaceae</taxon>
        <taxon>Anaerolinea</taxon>
    </lineage>
</organism>
<dbReference type="eggNOG" id="COG1079">
    <property type="taxonomic scope" value="Bacteria"/>
</dbReference>
<keyword evidence="2" id="KW-1003">Cell membrane</keyword>
<evidence type="ECO:0000256" key="3">
    <source>
        <dbReference type="ARBA" id="ARBA00022692"/>
    </source>
</evidence>
<evidence type="ECO:0000313" key="8">
    <source>
        <dbReference type="Proteomes" id="UP000008922"/>
    </source>
</evidence>
<dbReference type="PANTHER" id="PTHR43370:SF1">
    <property type="entry name" value="GUANOSINE ABC TRANSPORTER PERMEASE PROTEIN NUPQ"/>
    <property type="match status" value="1"/>
</dbReference>
<feature type="transmembrane region" description="Helical" evidence="6">
    <location>
        <begin position="148"/>
        <end position="169"/>
    </location>
</feature>
<feature type="transmembrane region" description="Helical" evidence="6">
    <location>
        <begin position="229"/>
        <end position="256"/>
    </location>
</feature>